<dbReference type="RefSeq" id="WP_086898741.1">
    <property type="nucleotide sequence ID" value="NZ_JOOZ01000139.1"/>
</dbReference>
<dbReference type="PRINTS" id="PR00412">
    <property type="entry name" value="EPOXHYDRLASE"/>
</dbReference>
<dbReference type="AlphaFoldDB" id="A0A252EEC6"/>
<dbReference type="Pfam" id="PF00561">
    <property type="entry name" value="Abhydrolase_1"/>
    <property type="match status" value="1"/>
</dbReference>
<dbReference type="GO" id="GO:0016787">
    <property type="term" value="F:hydrolase activity"/>
    <property type="evidence" value="ECO:0007669"/>
    <property type="project" value="UniProtKB-KW"/>
</dbReference>
<evidence type="ECO:0000259" key="2">
    <source>
        <dbReference type="Pfam" id="PF00561"/>
    </source>
</evidence>
<organism evidence="3 4">
    <name type="scientific">Acetobacter senegalensis</name>
    <dbReference type="NCBI Taxonomy" id="446692"/>
    <lineage>
        <taxon>Bacteria</taxon>
        <taxon>Pseudomonadati</taxon>
        <taxon>Pseudomonadota</taxon>
        <taxon>Alphaproteobacteria</taxon>
        <taxon>Acetobacterales</taxon>
        <taxon>Acetobacteraceae</taxon>
        <taxon>Acetobacter</taxon>
    </lineage>
</organism>
<feature type="domain" description="AB hydrolase-1" evidence="2">
    <location>
        <begin position="25"/>
        <end position="277"/>
    </location>
</feature>
<evidence type="ECO:0000256" key="1">
    <source>
        <dbReference type="ARBA" id="ARBA00022801"/>
    </source>
</evidence>
<reference evidence="3 4" key="1">
    <citation type="submission" date="2014-06" db="EMBL/GenBank/DDBJ databases">
        <authorList>
            <person name="Ju J."/>
            <person name="Zhang J."/>
        </authorList>
    </citation>
    <scope>NUCLEOTIDE SEQUENCE [LARGE SCALE GENOMIC DNA]</scope>
    <source>
        <strain evidence="3">DmL_050</strain>
    </source>
</reference>
<protein>
    <submittedName>
        <fullName evidence="3">Alpha/beta hydrolase</fullName>
    </submittedName>
</protein>
<dbReference type="InterPro" id="IPR029058">
    <property type="entry name" value="AB_hydrolase_fold"/>
</dbReference>
<dbReference type="EMBL" id="JOOZ01000139">
    <property type="protein sequence ID" value="OUL64666.1"/>
    <property type="molecule type" value="Genomic_DNA"/>
</dbReference>
<accession>A0A252EEC6</accession>
<name>A0A252EEC6_9PROT</name>
<comment type="caution">
    <text evidence="3">The sequence shown here is derived from an EMBL/GenBank/DDBJ whole genome shotgun (WGS) entry which is preliminary data.</text>
</comment>
<keyword evidence="1 3" id="KW-0378">Hydrolase</keyword>
<dbReference type="Proteomes" id="UP000195072">
    <property type="component" value="Unassembled WGS sequence"/>
</dbReference>
<gene>
    <name evidence="3" type="ORF">HK16_03090</name>
</gene>
<evidence type="ECO:0000313" key="4">
    <source>
        <dbReference type="Proteomes" id="UP000195072"/>
    </source>
</evidence>
<proteinExistence type="predicted"/>
<dbReference type="SUPFAM" id="SSF53474">
    <property type="entry name" value="alpha/beta-Hydrolases"/>
    <property type="match status" value="1"/>
</dbReference>
<dbReference type="InterPro" id="IPR000073">
    <property type="entry name" value="AB_hydrolase_1"/>
</dbReference>
<sequence>MQETTITTSQLDIACRISGPEDGFPVILLHGWPDDALTWNRMLPDLHGAGFRTYVPWLRGCGLTRFREQDAPRNGQLVALAKDMLEMADGLGLSRFSLIGHDWGARAAYIASVLAPGRIAGSVALSVGWGTNAPDQTMSYRQMQNYWYHWLMGLNRGADLIRNDRQRFMRYIWSIWNPAWEIPEEEFAATALAFENPDWADITLHSYRVRWGLAPRSPAFEELERRVAADPVIHVPTLVIHGGEDPCNDPETSAGKDHLFAGHYERHILAGTGHFPQRQSAASVTELAVPFLLRSSG</sequence>
<dbReference type="InterPro" id="IPR000639">
    <property type="entry name" value="Epox_hydrolase-like"/>
</dbReference>
<dbReference type="PANTHER" id="PTHR43329">
    <property type="entry name" value="EPOXIDE HYDROLASE"/>
    <property type="match status" value="1"/>
</dbReference>
<evidence type="ECO:0000313" key="3">
    <source>
        <dbReference type="EMBL" id="OUL64666.1"/>
    </source>
</evidence>
<dbReference type="Gene3D" id="3.40.50.1820">
    <property type="entry name" value="alpha/beta hydrolase"/>
    <property type="match status" value="1"/>
</dbReference>